<dbReference type="AlphaFoldDB" id="A0A3M6TQA3"/>
<feature type="domain" description="B box-type" evidence="4">
    <location>
        <begin position="8"/>
        <end position="56"/>
    </location>
</feature>
<evidence type="ECO:0000256" key="3">
    <source>
        <dbReference type="SAM" id="MobiDB-lite"/>
    </source>
</evidence>
<keyword evidence="2" id="KW-0479">Metal-binding</keyword>
<sequence length="523" mass="58682">MQSCSKATGIPHCREYCDGNVAEFYCPECAAMFCSCCYEREHCGNERKAQHGKLTELRAICSEHKHTLDYFNLTLLRPMCIICKKESVLSPERANHVIEHIETIVPKLRSLMEKKLQDAAESIGKIACQLTNVETSARSGMNASISHVQCCFAKLRQILDEREAQLMQDTKKYFDEFLESGEGIVQARNTLRNLRTLSEEGKLLLNKDPRSLVVEFPAVFMRLKELCALTANECQMKSLKIAIYFGQDIVKQLRQAGVMSAQYSSLPKDIKLGNGQQENSNDANSQCSCSSIQDYHTVDVDTKRCMPDSPQKPCKEPTSKRAEEIDGTIDFIEVCDKSPISRMSLKGVSGVKRHSSDLSGSPLQETTPKKTRKIDATSNFPEEHEKSPLSRTPVKAVTGTAGRTMQSPSPLKLSKLNELRVLLKRSPQHSSVASPNSKTYVASPRRKRGGALSKEFMKCDIILKEIWAHDESIPFVRPVDKKQPGTYVYDSGEELSKIFNHLVQENFPNFEEALLQNSEDGTE</sequence>
<name>A0A3M6TQA3_POCDA</name>
<dbReference type="GO" id="GO:0008270">
    <property type="term" value="F:zinc ion binding"/>
    <property type="evidence" value="ECO:0007669"/>
    <property type="project" value="UniProtKB-KW"/>
</dbReference>
<evidence type="ECO:0000313" key="5">
    <source>
        <dbReference type="EMBL" id="RMX43572.1"/>
    </source>
</evidence>
<dbReference type="SUPFAM" id="SSF47370">
    <property type="entry name" value="Bromodomain"/>
    <property type="match status" value="1"/>
</dbReference>
<dbReference type="OrthoDB" id="784962at2759"/>
<keyword evidence="6" id="KW-1185">Reference proteome</keyword>
<evidence type="ECO:0000313" key="6">
    <source>
        <dbReference type="Proteomes" id="UP000275408"/>
    </source>
</evidence>
<comment type="caution">
    <text evidence="5">The sequence shown here is derived from an EMBL/GenBank/DDBJ whole genome shotgun (WGS) entry which is preliminary data.</text>
</comment>
<feature type="region of interest" description="Disordered" evidence="3">
    <location>
        <begin position="426"/>
        <end position="447"/>
    </location>
</feature>
<reference evidence="5 6" key="1">
    <citation type="journal article" date="2018" name="Sci. Rep.">
        <title>Comparative analysis of the Pocillopora damicornis genome highlights role of immune system in coral evolution.</title>
        <authorList>
            <person name="Cunning R."/>
            <person name="Bay R.A."/>
            <person name="Gillette P."/>
            <person name="Baker A.C."/>
            <person name="Traylor-Knowles N."/>
        </authorList>
    </citation>
    <scope>NUCLEOTIDE SEQUENCE [LARGE SCALE GENOMIC DNA]</scope>
    <source>
        <strain evidence="5">RSMAS</strain>
        <tissue evidence="5">Whole animal</tissue>
    </source>
</reference>
<proteinExistence type="predicted"/>
<dbReference type="EMBL" id="RCHS01003183">
    <property type="protein sequence ID" value="RMX43572.1"/>
    <property type="molecule type" value="Genomic_DNA"/>
</dbReference>
<dbReference type="InterPro" id="IPR000315">
    <property type="entry name" value="Znf_B-box"/>
</dbReference>
<dbReference type="InterPro" id="IPR036427">
    <property type="entry name" value="Bromodomain-like_sf"/>
</dbReference>
<dbReference type="PROSITE" id="PS50119">
    <property type="entry name" value="ZF_BBOX"/>
    <property type="match status" value="1"/>
</dbReference>
<evidence type="ECO:0000259" key="4">
    <source>
        <dbReference type="PROSITE" id="PS50119"/>
    </source>
</evidence>
<dbReference type="Proteomes" id="UP000275408">
    <property type="component" value="Unassembled WGS sequence"/>
</dbReference>
<protein>
    <recommendedName>
        <fullName evidence="4">B box-type domain-containing protein</fullName>
    </recommendedName>
</protein>
<accession>A0A3M6TQA3</accession>
<gene>
    <name evidence="5" type="ORF">pdam_00010855</name>
</gene>
<keyword evidence="2" id="KW-0862">Zinc</keyword>
<feature type="compositionally biased region" description="Polar residues" evidence="3">
    <location>
        <begin position="357"/>
        <end position="366"/>
    </location>
</feature>
<keyword evidence="2" id="KW-0863">Zinc-finger</keyword>
<organism evidence="5 6">
    <name type="scientific">Pocillopora damicornis</name>
    <name type="common">Cauliflower coral</name>
    <name type="synonym">Millepora damicornis</name>
    <dbReference type="NCBI Taxonomy" id="46731"/>
    <lineage>
        <taxon>Eukaryota</taxon>
        <taxon>Metazoa</taxon>
        <taxon>Cnidaria</taxon>
        <taxon>Anthozoa</taxon>
        <taxon>Hexacorallia</taxon>
        <taxon>Scleractinia</taxon>
        <taxon>Astrocoeniina</taxon>
        <taxon>Pocilloporidae</taxon>
        <taxon>Pocillopora</taxon>
    </lineage>
</organism>
<feature type="compositionally biased region" description="Polar residues" evidence="3">
    <location>
        <begin position="428"/>
        <end position="440"/>
    </location>
</feature>
<keyword evidence="1" id="KW-0103">Bromodomain</keyword>
<feature type="region of interest" description="Disordered" evidence="3">
    <location>
        <begin position="346"/>
        <end position="391"/>
    </location>
</feature>
<evidence type="ECO:0000256" key="2">
    <source>
        <dbReference type="PROSITE-ProRule" id="PRU00024"/>
    </source>
</evidence>
<evidence type="ECO:0000256" key="1">
    <source>
        <dbReference type="ARBA" id="ARBA00023117"/>
    </source>
</evidence>